<proteinExistence type="predicted"/>
<comment type="caution">
    <text evidence="1">The sequence shown here is derived from an EMBL/GenBank/DDBJ whole genome shotgun (WGS) entry which is preliminary data.</text>
</comment>
<protein>
    <submittedName>
        <fullName evidence="1">Uncharacterized protein</fullName>
    </submittedName>
</protein>
<organism evidence="1 2">
    <name type="scientific">Paenochrobactrum glaciei</name>
    <dbReference type="NCBI Taxonomy" id="486407"/>
    <lineage>
        <taxon>Bacteria</taxon>
        <taxon>Pseudomonadati</taxon>
        <taxon>Pseudomonadota</taxon>
        <taxon>Alphaproteobacteria</taxon>
        <taxon>Hyphomicrobiales</taxon>
        <taxon>Brucellaceae</taxon>
        <taxon>Paenochrobactrum</taxon>
    </lineage>
</organism>
<name>A0ABP3RRV6_9HYPH</name>
<evidence type="ECO:0000313" key="1">
    <source>
        <dbReference type="EMBL" id="GAA0615731.1"/>
    </source>
</evidence>
<keyword evidence="2" id="KW-1185">Reference proteome</keyword>
<dbReference type="Proteomes" id="UP001424441">
    <property type="component" value="Unassembled WGS sequence"/>
</dbReference>
<dbReference type="EMBL" id="BAAADE010000019">
    <property type="protein sequence ID" value="GAA0615731.1"/>
    <property type="molecule type" value="Genomic_DNA"/>
</dbReference>
<gene>
    <name evidence="1" type="ORF">GCM10008943_33360</name>
</gene>
<evidence type="ECO:0000313" key="2">
    <source>
        <dbReference type="Proteomes" id="UP001424441"/>
    </source>
</evidence>
<reference evidence="2" key="1">
    <citation type="journal article" date="2019" name="Int. J. Syst. Evol. Microbiol.">
        <title>The Global Catalogue of Microorganisms (GCM) 10K type strain sequencing project: providing services to taxonomists for standard genome sequencing and annotation.</title>
        <authorList>
            <consortium name="The Broad Institute Genomics Platform"/>
            <consortium name="The Broad Institute Genome Sequencing Center for Infectious Disease"/>
            <person name="Wu L."/>
            <person name="Ma J."/>
        </authorList>
    </citation>
    <scope>NUCLEOTIDE SEQUENCE [LARGE SCALE GENOMIC DNA]</scope>
    <source>
        <strain evidence="2">JCM 15115</strain>
    </source>
</reference>
<accession>A0ABP3RRV6</accession>
<sequence length="88" mass="9812">MVEPVDPFQGSEFERFEAPPWSASMNDLGLVKTVDRFCEGVIVTVADASDRWLDTCFCQPLGITNGYVLNTAIRMMYEAAAMSRTPIM</sequence>